<keyword evidence="5" id="KW-1185">Reference proteome</keyword>
<evidence type="ECO:0000256" key="2">
    <source>
        <dbReference type="SAM" id="Phobius"/>
    </source>
</evidence>
<feature type="domain" description="D-alanyl-D-alanine carboxypeptidase-like core" evidence="3">
    <location>
        <begin position="152"/>
        <end position="256"/>
    </location>
</feature>
<evidence type="ECO:0000313" key="4">
    <source>
        <dbReference type="EMBL" id="SEJ21617.1"/>
    </source>
</evidence>
<keyword evidence="2" id="KW-0472">Membrane</keyword>
<reference evidence="5" key="1">
    <citation type="submission" date="2016-10" db="EMBL/GenBank/DDBJ databases">
        <authorList>
            <person name="Varghese N."/>
        </authorList>
    </citation>
    <scope>NUCLEOTIDE SEQUENCE [LARGE SCALE GENOMIC DNA]</scope>
    <source>
        <strain evidence="5">DSM 24868</strain>
    </source>
</reference>
<dbReference type="PANTHER" id="PTHR34385">
    <property type="entry name" value="D-ALANYL-D-ALANINE CARBOXYPEPTIDASE"/>
    <property type="match status" value="1"/>
</dbReference>
<dbReference type="Proteomes" id="UP000183315">
    <property type="component" value="Unassembled WGS sequence"/>
</dbReference>
<dbReference type="GO" id="GO:0006508">
    <property type="term" value="P:proteolysis"/>
    <property type="evidence" value="ECO:0007669"/>
    <property type="project" value="InterPro"/>
</dbReference>
<dbReference type="AlphaFoldDB" id="A0A1H6X4U7"/>
<keyword evidence="4" id="KW-0645">Protease</keyword>
<dbReference type="eggNOG" id="COG1876">
    <property type="taxonomic scope" value="Bacteria"/>
</dbReference>
<dbReference type="InterPro" id="IPR003709">
    <property type="entry name" value="VanY-like_core_dom"/>
</dbReference>
<evidence type="ECO:0000313" key="5">
    <source>
        <dbReference type="Proteomes" id="UP000183315"/>
    </source>
</evidence>
<dbReference type="PANTHER" id="PTHR34385:SF1">
    <property type="entry name" value="PEPTIDOGLYCAN L-ALANYL-D-GLUTAMATE ENDOPEPTIDASE CWLK"/>
    <property type="match status" value="1"/>
</dbReference>
<accession>A0A1H6X4U7</accession>
<dbReference type="InterPro" id="IPR009045">
    <property type="entry name" value="Zn_M74/Hedgehog-like"/>
</dbReference>
<dbReference type="GO" id="GO:0004180">
    <property type="term" value="F:carboxypeptidase activity"/>
    <property type="evidence" value="ECO:0007669"/>
    <property type="project" value="UniProtKB-KW"/>
</dbReference>
<dbReference type="RefSeq" id="WP_161786626.1">
    <property type="nucleotide sequence ID" value="NZ_FNZI01000002.1"/>
</dbReference>
<feature type="region of interest" description="Disordered" evidence="1">
    <location>
        <begin position="1"/>
        <end position="21"/>
    </location>
</feature>
<feature type="transmembrane region" description="Helical" evidence="2">
    <location>
        <begin position="37"/>
        <end position="57"/>
    </location>
</feature>
<protein>
    <submittedName>
        <fullName evidence="4">D-alanyl-D-alanine carboxypeptidase</fullName>
    </submittedName>
</protein>
<keyword evidence="4" id="KW-0121">Carboxypeptidase</keyword>
<dbReference type="EMBL" id="FNZI01000002">
    <property type="protein sequence ID" value="SEJ21617.1"/>
    <property type="molecule type" value="Genomic_DNA"/>
</dbReference>
<dbReference type="SUPFAM" id="SSF55166">
    <property type="entry name" value="Hedgehog/DD-peptidase"/>
    <property type="match status" value="1"/>
</dbReference>
<keyword evidence="4" id="KW-0378">Hydrolase</keyword>
<proteinExistence type="predicted"/>
<name>A0A1H6X4U7_9MICO</name>
<keyword evidence="2" id="KW-1133">Transmembrane helix</keyword>
<sequence length="261" mass="28658">MRGALHAPRSTHRSRKERRIERTQEIQVRTSKRRQRVLTRGGVLFGFLAAMVVYPVMGTIAPYANAAEQIPGVVKGESPTTATAILGAAPQFESSDLPLPSVDEQAGAILTSADVPVASNLLPDCDPDYDPDMSNGRLSSDQLCDLWVAGESMRPDAALALAALNERFRAQFGTDICIADTYRDIYSQYATKASRGYLAATPGTSMHGLGLAVDLCRSHASGVYFSWLSINAGNYGFMNPDWAKTSKYEPWHWEYQTQDQY</sequence>
<dbReference type="CDD" id="cd14814">
    <property type="entry name" value="Peptidase_M15"/>
    <property type="match status" value="1"/>
</dbReference>
<evidence type="ECO:0000256" key="1">
    <source>
        <dbReference type="SAM" id="MobiDB-lite"/>
    </source>
</evidence>
<gene>
    <name evidence="4" type="ORF">SAMN05421637_1186</name>
</gene>
<organism evidence="4 5">
    <name type="scientific">Demequina mangrovi</name>
    <dbReference type="NCBI Taxonomy" id="1043493"/>
    <lineage>
        <taxon>Bacteria</taxon>
        <taxon>Bacillati</taxon>
        <taxon>Actinomycetota</taxon>
        <taxon>Actinomycetes</taxon>
        <taxon>Micrococcales</taxon>
        <taxon>Demequinaceae</taxon>
        <taxon>Demequina</taxon>
    </lineage>
</organism>
<dbReference type="Gene3D" id="3.30.1380.10">
    <property type="match status" value="1"/>
</dbReference>
<evidence type="ECO:0000259" key="3">
    <source>
        <dbReference type="Pfam" id="PF02557"/>
    </source>
</evidence>
<dbReference type="STRING" id="1043493.SAMN05421637_1186"/>
<keyword evidence="2" id="KW-0812">Transmembrane</keyword>
<dbReference type="InterPro" id="IPR052179">
    <property type="entry name" value="DD-CPase-like"/>
</dbReference>
<dbReference type="Pfam" id="PF02557">
    <property type="entry name" value="VanY"/>
    <property type="match status" value="1"/>
</dbReference>